<evidence type="ECO:0000256" key="1">
    <source>
        <dbReference type="ARBA" id="ARBA00004651"/>
    </source>
</evidence>
<evidence type="ECO:0000256" key="5">
    <source>
        <dbReference type="ARBA" id="ARBA00022475"/>
    </source>
</evidence>
<dbReference type="InterPro" id="IPR051327">
    <property type="entry name" value="MATE_MepA_subfamily"/>
</dbReference>
<evidence type="ECO:0000256" key="2">
    <source>
        <dbReference type="ARBA" id="ARBA00008417"/>
    </source>
</evidence>
<dbReference type="RefSeq" id="WP_090446601.1">
    <property type="nucleotide sequence ID" value="NZ_FOHU01000025.1"/>
</dbReference>
<reference evidence="11 12" key="1">
    <citation type="submission" date="2016-10" db="EMBL/GenBank/DDBJ databases">
        <authorList>
            <person name="de Groot N.N."/>
        </authorList>
    </citation>
    <scope>NUCLEOTIDE SEQUENCE [LARGE SCALE GENOMIC DNA]</scope>
    <source>
        <strain evidence="11 12">DSM 18979</strain>
    </source>
</reference>
<keyword evidence="5" id="KW-1003">Cell membrane</keyword>
<dbReference type="Proteomes" id="UP000199568">
    <property type="component" value="Unassembled WGS sequence"/>
</dbReference>
<keyword evidence="12" id="KW-1185">Reference proteome</keyword>
<dbReference type="OrthoDB" id="9811110at2"/>
<feature type="transmembrane region" description="Helical" evidence="10">
    <location>
        <begin position="318"/>
        <end position="337"/>
    </location>
</feature>
<feature type="transmembrane region" description="Helical" evidence="10">
    <location>
        <begin position="413"/>
        <end position="437"/>
    </location>
</feature>
<dbReference type="Pfam" id="PF01554">
    <property type="entry name" value="MatE"/>
    <property type="match status" value="2"/>
</dbReference>
<evidence type="ECO:0000256" key="6">
    <source>
        <dbReference type="ARBA" id="ARBA00022692"/>
    </source>
</evidence>
<evidence type="ECO:0000256" key="7">
    <source>
        <dbReference type="ARBA" id="ARBA00022989"/>
    </source>
</evidence>
<feature type="transmembrane region" description="Helical" evidence="10">
    <location>
        <begin position="45"/>
        <end position="72"/>
    </location>
</feature>
<evidence type="ECO:0000256" key="4">
    <source>
        <dbReference type="ARBA" id="ARBA00022448"/>
    </source>
</evidence>
<dbReference type="PANTHER" id="PTHR43823">
    <property type="entry name" value="SPORULATION PROTEIN YKVU"/>
    <property type="match status" value="1"/>
</dbReference>
<dbReference type="InterPro" id="IPR048279">
    <property type="entry name" value="MdtK-like"/>
</dbReference>
<evidence type="ECO:0000256" key="3">
    <source>
        <dbReference type="ARBA" id="ARBA00022106"/>
    </source>
</evidence>
<accession>A0A1I0GS93</accession>
<comment type="similarity">
    <text evidence="2">Belongs to the multi antimicrobial extrusion (MATE) (TC 2.A.66.1) family. MepA subfamily.</text>
</comment>
<name>A0A1I0GS93_9FIRM</name>
<gene>
    <name evidence="11" type="ORF">SAMN05660297_03339</name>
</gene>
<protein>
    <recommendedName>
        <fullName evidence="3">Multidrug export protein MepA</fullName>
    </recommendedName>
</protein>
<feature type="transmembrane region" description="Helical" evidence="10">
    <location>
        <begin position="136"/>
        <end position="156"/>
    </location>
</feature>
<feature type="transmembrane region" description="Helical" evidence="10">
    <location>
        <begin position="93"/>
        <end position="116"/>
    </location>
</feature>
<comment type="subcellular location">
    <subcellularLocation>
        <location evidence="1">Cell membrane</location>
        <topology evidence="1">Multi-pass membrane protein</topology>
    </subcellularLocation>
</comment>
<dbReference type="GO" id="GO:0015297">
    <property type="term" value="F:antiporter activity"/>
    <property type="evidence" value="ECO:0007669"/>
    <property type="project" value="InterPro"/>
</dbReference>
<evidence type="ECO:0000313" key="11">
    <source>
        <dbReference type="EMBL" id="SET73956.1"/>
    </source>
</evidence>
<feature type="transmembrane region" description="Helical" evidence="10">
    <location>
        <begin position="386"/>
        <end position="407"/>
    </location>
</feature>
<dbReference type="CDD" id="cd13143">
    <property type="entry name" value="MATE_MepA_like"/>
    <property type="match status" value="1"/>
</dbReference>
<evidence type="ECO:0000313" key="12">
    <source>
        <dbReference type="Proteomes" id="UP000199568"/>
    </source>
</evidence>
<keyword evidence="9" id="KW-0046">Antibiotic resistance</keyword>
<dbReference type="PIRSF" id="PIRSF006603">
    <property type="entry name" value="DinF"/>
    <property type="match status" value="1"/>
</dbReference>
<evidence type="ECO:0000256" key="10">
    <source>
        <dbReference type="SAM" id="Phobius"/>
    </source>
</evidence>
<feature type="transmembrane region" description="Helical" evidence="10">
    <location>
        <begin position="194"/>
        <end position="215"/>
    </location>
</feature>
<dbReference type="EMBL" id="FOHU01000025">
    <property type="protein sequence ID" value="SET73956.1"/>
    <property type="molecule type" value="Genomic_DNA"/>
</dbReference>
<dbReference type="InterPro" id="IPR045070">
    <property type="entry name" value="MATE_MepA-like"/>
</dbReference>
<evidence type="ECO:0000256" key="9">
    <source>
        <dbReference type="ARBA" id="ARBA00023251"/>
    </source>
</evidence>
<keyword evidence="8 10" id="KW-0472">Membrane</keyword>
<feature type="transmembrane region" description="Helical" evidence="10">
    <location>
        <begin position="168"/>
        <end position="188"/>
    </location>
</feature>
<dbReference type="GO" id="GO:0005886">
    <property type="term" value="C:plasma membrane"/>
    <property type="evidence" value="ECO:0007669"/>
    <property type="project" value="UniProtKB-SubCell"/>
</dbReference>
<dbReference type="AlphaFoldDB" id="A0A1I0GS93"/>
<keyword evidence="4" id="KW-0813">Transport</keyword>
<dbReference type="GO" id="GO:0042910">
    <property type="term" value="F:xenobiotic transmembrane transporter activity"/>
    <property type="evidence" value="ECO:0007669"/>
    <property type="project" value="InterPro"/>
</dbReference>
<dbReference type="NCBIfam" id="TIGR00797">
    <property type="entry name" value="matE"/>
    <property type="match status" value="1"/>
</dbReference>
<dbReference type="GO" id="GO:0046677">
    <property type="term" value="P:response to antibiotic"/>
    <property type="evidence" value="ECO:0007669"/>
    <property type="project" value="UniProtKB-KW"/>
</dbReference>
<feature type="transmembrane region" description="Helical" evidence="10">
    <location>
        <begin position="12"/>
        <end position="33"/>
    </location>
</feature>
<sequence>MEKNHRLESQKITKLLMNLSLPATVGMLVNSLYNIVDTIFIGQGIGYLAIGGLTIAFPIQMIIMAVAQMVGIGAASVISRNLGAKNSDRANHVAGNSFIAVTFFGILICVIGLLFINPILRMFGATDILLPYAREYLQVILLGSIYFPFVVSSNSLIRAEGNAKAAMFTMMIGAISNIILDYIFIFPLNMGIRGAALATIISQFISLIYVLVYIFGKQSTIKVKLHHLKPDWKILYDIMAVGFPSFARQVAGSVMAIILNNSLAFYGGELAVSVYGVVQRVIMFLFMPLFGVVQGMQPIVGYNYGANRIDRVKETVKLSIMATTILASVGTLFGELFPRFIIRMFDNDPALIENGVYALRIVISMIPVVGVQIIGAALFQSIGKAIPSLFLTLSRQVLFFIPLVLILPRIYGLGLLGIWITFPLSDVLATIFTVMLMKKEMKIIERQHGEAT</sequence>
<evidence type="ECO:0000256" key="8">
    <source>
        <dbReference type="ARBA" id="ARBA00023136"/>
    </source>
</evidence>
<keyword evidence="6 10" id="KW-0812">Transmembrane</keyword>
<feature type="transmembrane region" description="Helical" evidence="10">
    <location>
        <begin position="357"/>
        <end position="379"/>
    </location>
</feature>
<organism evidence="11 12">
    <name type="scientific">Natronincola peptidivorans</name>
    <dbReference type="NCBI Taxonomy" id="426128"/>
    <lineage>
        <taxon>Bacteria</taxon>
        <taxon>Bacillati</taxon>
        <taxon>Bacillota</taxon>
        <taxon>Clostridia</taxon>
        <taxon>Peptostreptococcales</taxon>
        <taxon>Natronincolaceae</taxon>
        <taxon>Natronincola</taxon>
    </lineage>
</organism>
<dbReference type="STRING" id="426128.SAMN05660297_03339"/>
<keyword evidence="7 10" id="KW-1133">Transmembrane helix</keyword>
<proteinExistence type="inferred from homology"/>
<dbReference type="InterPro" id="IPR002528">
    <property type="entry name" value="MATE_fam"/>
</dbReference>
<dbReference type="PANTHER" id="PTHR43823:SF3">
    <property type="entry name" value="MULTIDRUG EXPORT PROTEIN MEPA"/>
    <property type="match status" value="1"/>
</dbReference>